<evidence type="ECO:0008006" key="3">
    <source>
        <dbReference type="Google" id="ProtNLM"/>
    </source>
</evidence>
<gene>
    <name evidence="2" type="ORF">Tci_885879</name>
</gene>
<feature type="non-terminal residue" evidence="2">
    <location>
        <position position="1"/>
    </location>
</feature>
<name>A0A699TVN0_TANCI</name>
<reference evidence="2" key="1">
    <citation type="journal article" date="2019" name="Sci. Rep.">
        <title>Draft genome of Tanacetum cinerariifolium, the natural source of mosquito coil.</title>
        <authorList>
            <person name="Yamashiro T."/>
            <person name="Shiraishi A."/>
            <person name="Satake H."/>
            <person name="Nakayama K."/>
        </authorList>
    </citation>
    <scope>NUCLEOTIDE SEQUENCE</scope>
</reference>
<organism evidence="2">
    <name type="scientific">Tanacetum cinerariifolium</name>
    <name type="common">Dalmatian daisy</name>
    <name type="synonym">Chrysanthemum cinerariifolium</name>
    <dbReference type="NCBI Taxonomy" id="118510"/>
    <lineage>
        <taxon>Eukaryota</taxon>
        <taxon>Viridiplantae</taxon>
        <taxon>Streptophyta</taxon>
        <taxon>Embryophyta</taxon>
        <taxon>Tracheophyta</taxon>
        <taxon>Spermatophyta</taxon>
        <taxon>Magnoliopsida</taxon>
        <taxon>eudicotyledons</taxon>
        <taxon>Gunneridae</taxon>
        <taxon>Pentapetalae</taxon>
        <taxon>asterids</taxon>
        <taxon>campanulids</taxon>
        <taxon>Asterales</taxon>
        <taxon>Asteraceae</taxon>
        <taxon>Asteroideae</taxon>
        <taxon>Anthemideae</taxon>
        <taxon>Anthemidinae</taxon>
        <taxon>Tanacetum</taxon>
    </lineage>
</organism>
<comment type="caution">
    <text evidence="2">The sequence shown here is derived from an EMBL/GenBank/DDBJ whole genome shotgun (WGS) entry which is preliminary data.</text>
</comment>
<sequence>KDDYDILFQPIFGEYLNPPPSVVSPAPAAAAPRPADSTGSPSLTCIDQVAPSASTSSTIQVTQSPAISEGVKEKLQPT</sequence>
<protein>
    <recommendedName>
        <fullName evidence="3">Integrase, catalytic region, zinc finger, CCHC-type, peptidase aspartic, catalytic</fullName>
    </recommendedName>
</protein>
<evidence type="ECO:0000313" key="2">
    <source>
        <dbReference type="EMBL" id="GFD13910.1"/>
    </source>
</evidence>
<dbReference type="EMBL" id="BKCJ011275668">
    <property type="protein sequence ID" value="GFD13910.1"/>
    <property type="molecule type" value="Genomic_DNA"/>
</dbReference>
<accession>A0A699TVN0</accession>
<evidence type="ECO:0000256" key="1">
    <source>
        <dbReference type="SAM" id="MobiDB-lite"/>
    </source>
</evidence>
<feature type="compositionally biased region" description="Low complexity" evidence="1">
    <location>
        <begin position="23"/>
        <end position="35"/>
    </location>
</feature>
<feature type="compositionally biased region" description="Polar residues" evidence="1">
    <location>
        <begin position="37"/>
        <end position="66"/>
    </location>
</feature>
<dbReference type="AlphaFoldDB" id="A0A699TVN0"/>
<proteinExistence type="predicted"/>
<feature type="region of interest" description="Disordered" evidence="1">
    <location>
        <begin position="19"/>
        <end position="78"/>
    </location>
</feature>